<dbReference type="EMBL" id="VSRR010013568">
    <property type="protein sequence ID" value="MPC55946.1"/>
    <property type="molecule type" value="Genomic_DNA"/>
</dbReference>
<comment type="caution">
    <text evidence="2">The sequence shown here is derived from an EMBL/GenBank/DDBJ whole genome shotgun (WGS) entry which is preliminary data.</text>
</comment>
<sequence length="150" mass="16836">MNLSLGTPSALPGARPSRRPPLLSLRRAAPHGLSLTAPTVITKLWRCHDGLLSSAMLCLLLNQGFKILHIKTDVRKSNLPTVLRKQNIGIHYAKRTESASRQEYSRIIPRLGELPIKRKSSNKRTRRGAPPSAEDITKEKSELLVPWWHP</sequence>
<keyword evidence="3" id="KW-1185">Reference proteome</keyword>
<protein>
    <submittedName>
        <fullName evidence="2">Uncharacterized protein</fullName>
    </submittedName>
</protein>
<feature type="compositionally biased region" description="Basic residues" evidence="1">
    <location>
        <begin position="117"/>
        <end position="127"/>
    </location>
</feature>
<evidence type="ECO:0000313" key="3">
    <source>
        <dbReference type="Proteomes" id="UP000324222"/>
    </source>
</evidence>
<reference evidence="2 3" key="1">
    <citation type="submission" date="2019-05" db="EMBL/GenBank/DDBJ databases">
        <title>Another draft genome of Portunus trituberculatus and its Hox gene families provides insights of decapod evolution.</title>
        <authorList>
            <person name="Jeong J.-H."/>
            <person name="Song I."/>
            <person name="Kim S."/>
            <person name="Choi T."/>
            <person name="Kim D."/>
            <person name="Ryu S."/>
            <person name="Kim W."/>
        </authorList>
    </citation>
    <scope>NUCLEOTIDE SEQUENCE [LARGE SCALE GENOMIC DNA]</scope>
    <source>
        <tissue evidence="2">Muscle</tissue>
    </source>
</reference>
<organism evidence="2 3">
    <name type="scientific">Portunus trituberculatus</name>
    <name type="common">Swimming crab</name>
    <name type="synonym">Neptunus trituberculatus</name>
    <dbReference type="NCBI Taxonomy" id="210409"/>
    <lineage>
        <taxon>Eukaryota</taxon>
        <taxon>Metazoa</taxon>
        <taxon>Ecdysozoa</taxon>
        <taxon>Arthropoda</taxon>
        <taxon>Crustacea</taxon>
        <taxon>Multicrustacea</taxon>
        <taxon>Malacostraca</taxon>
        <taxon>Eumalacostraca</taxon>
        <taxon>Eucarida</taxon>
        <taxon>Decapoda</taxon>
        <taxon>Pleocyemata</taxon>
        <taxon>Brachyura</taxon>
        <taxon>Eubrachyura</taxon>
        <taxon>Portunoidea</taxon>
        <taxon>Portunidae</taxon>
        <taxon>Portuninae</taxon>
        <taxon>Portunus</taxon>
    </lineage>
</organism>
<gene>
    <name evidence="2" type="ORF">E2C01_049894</name>
</gene>
<accession>A0A5B7GEB5</accession>
<proteinExistence type="predicted"/>
<feature type="region of interest" description="Disordered" evidence="1">
    <location>
        <begin position="1"/>
        <end position="20"/>
    </location>
</feature>
<feature type="compositionally biased region" description="Low complexity" evidence="1">
    <location>
        <begin position="8"/>
        <end position="20"/>
    </location>
</feature>
<feature type="region of interest" description="Disordered" evidence="1">
    <location>
        <begin position="115"/>
        <end position="138"/>
    </location>
</feature>
<evidence type="ECO:0000313" key="2">
    <source>
        <dbReference type="EMBL" id="MPC55946.1"/>
    </source>
</evidence>
<dbReference type="AlphaFoldDB" id="A0A5B7GEB5"/>
<evidence type="ECO:0000256" key="1">
    <source>
        <dbReference type="SAM" id="MobiDB-lite"/>
    </source>
</evidence>
<name>A0A5B7GEB5_PORTR</name>
<dbReference type="Proteomes" id="UP000324222">
    <property type="component" value="Unassembled WGS sequence"/>
</dbReference>